<reference evidence="2 3" key="1">
    <citation type="submission" date="2020-05" db="EMBL/GenBank/DDBJ databases">
        <authorList>
            <person name="Whitworth D."/>
        </authorList>
    </citation>
    <scope>NUCLEOTIDE SEQUENCE [LARGE SCALE GENOMIC DNA]</scope>
    <source>
        <strain evidence="2 3">AM005</strain>
    </source>
</reference>
<comment type="caution">
    <text evidence="2">The sequence shown here is derived from an EMBL/GenBank/DDBJ whole genome shotgun (WGS) entry which is preliminary data.</text>
</comment>
<dbReference type="EMBL" id="JABFNT010000001">
    <property type="protein sequence ID" value="NOJ76820.1"/>
    <property type="molecule type" value="Genomic_DNA"/>
</dbReference>
<evidence type="ECO:0000313" key="3">
    <source>
        <dbReference type="Proteomes" id="UP000533080"/>
    </source>
</evidence>
<feature type="region of interest" description="Disordered" evidence="1">
    <location>
        <begin position="535"/>
        <end position="559"/>
    </location>
</feature>
<gene>
    <name evidence="2" type="ORF">HNV28_00330</name>
</gene>
<organism evidence="2 3">
    <name type="scientific">Myxococcus xanthus</name>
    <dbReference type="NCBI Taxonomy" id="34"/>
    <lineage>
        <taxon>Bacteria</taxon>
        <taxon>Pseudomonadati</taxon>
        <taxon>Myxococcota</taxon>
        <taxon>Myxococcia</taxon>
        <taxon>Myxococcales</taxon>
        <taxon>Cystobacterineae</taxon>
        <taxon>Myxococcaceae</taxon>
        <taxon>Myxococcus</taxon>
    </lineage>
</organism>
<feature type="region of interest" description="Disordered" evidence="1">
    <location>
        <begin position="159"/>
        <end position="199"/>
    </location>
</feature>
<dbReference type="SUPFAM" id="SSF159501">
    <property type="entry name" value="EreA/ChaN-like"/>
    <property type="match status" value="1"/>
</dbReference>
<protein>
    <submittedName>
        <fullName evidence="2">Uncharacterized protein</fullName>
    </submittedName>
</protein>
<evidence type="ECO:0000313" key="2">
    <source>
        <dbReference type="EMBL" id="NOJ76820.1"/>
    </source>
</evidence>
<sequence length="559" mass="60945">MRSRRRVAARSRCCLARCTPERQSSSDMALGRGAFTPGSSFPEGPMRAKWFAVVTLMCFQVGCAARQGSTYSDLFIPDGEAIYERPLEEVWPEVRQFFTENKLPFKEDKGSLVLETDWRQEFGGSKISSFWHRYMVLGKRETPTKSKLWIIRITKSSSTALSPPGREIDWGPGRGLAGGSRSERQATAGTNSLLESTGGGMVDPMLSVEDWADRMNAPQGENSFYAGSGQGSRDLVMEWRVFRAISPKLLKEESAPKPVQVATTPGANAGAEAMAFECGLPILGLGKQVKPGGALLLGEMHGTQEVPRFIAQASCQVAVAGIPVTVGLELPLESQARVGAFLESAGAEEDWLKLMEAPFWRSPYPDGRSSEAVANMLEQLRQLRSRGLDVDVFVFDHPTMQGQARENAMAATVRHHVESGPQRFHIVLSGNIHSRTKKGLPWDKSFQPMGLLLKDELDSVVALDMAYNSGSAWICAVDRRGAKDRLDCGIREAKGRDNGDRFFVHTWGGTNDDGYHGVFYVGAVNAAAPAVHKGLGRPGAGDNSLSPLEEAEPQVASVR</sequence>
<accession>A0A7Y4IDE3</accession>
<feature type="compositionally biased region" description="Polar residues" evidence="1">
    <location>
        <begin position="185"/>
        <end position="195"/>
    </location>
</feature>
<dbReference type="AlphaFoldDB" id="A0A7Y4IDE3"/>
<proteinExistence type="predicted"/>
<evidence type="ECO:0000256" key="1">
    <source>
        <dbReference type="SAM" id="MobiDB-lite"/>
    </source>
</evidence>
<dbReference type="Proteomes" id="UP000533080">
    <property type="component" value="Unassembled WGS sequence"/>
</dbReference>
<name>A0A7Y4IDE3_MYXXA</name>